<dbReference type="OrthoDB" id="954297at2"/>
<dbReference type="EMBL" id="OCNH01000002">
    <property type="protein sequence ID" value="SOD89157.1"/>
    <property type="molecule type" value="Genomic_DNA"/>
</dbReference>
<dbReference type="RefSeq" id="WP_097126569.1">
    <property type="nucleotide sequence ID" value="NZ_OCNH01000002.1"/>
</dbReference>
<gene>
    <name evidence="1" type="ORF">SAMN06269250_2969</name>
</gene>
<reference evidence="2" key="1">
    <citation type="submission" date="2017-09" db="EMBL/GenBank/DDBJ databases">
        <authorList>
            <person name="Varghese N."/>
            <person name="Submissions S."/>
        </authorList>
    </citation>
    <scope>NUCLEOTIDE SEQUENCE [LARGE SCALE GENOMIC DNA]</scope>
    <source>
        <strain evidence="2">DSM 29961</strain>
    </source>
</reference>
<evidence type="ECO:0000313" key="2">
    <source>
        <dbReference type="Proteomes" id="UP000219452"/>
    </source>
</evidence>
<protein>
    <recommendedName>
        <fullName evidence="3">Restriction endonuclease</fullName>
    </recommendedName>
</protein>
<evidence type="ECO:0000313" key="1">
    <source>
        <dbReference type="EMBL" id="SOD89157.1"/>
    </source>
</evidence>
<proteinExistence type="predicted"/>
<dbReference type="Gene3D" id="3.90.1570.20">
    <property type="match status" value="1"/>
</dbReference>
<dbReference type="AlphaFoldDB" id="A0A286G0T2"/>
<accession>A0A286G0T2</accession>
<keyword evidence="2" id="KW-1185">Reference proteome</keyword>
<evidence type="ECO:0008006" key="3">
    <source>
        <dbReference type="Google" id="ProtNLM"/>
    </source>
</evidence>
<name>A0A286G0T2_9BACT</name>
<sequence>MYNPGTFEFALVHDDMSVYGPKAHQRVISKLNSGLGPLFYREQTIQLEPLPETMLDDGQASPVPDLILYDNEARLTPIIIEICHSEGLRKDLKKVITLLESDDYGIREGFVYDYVASLWFRYTKGDGGLTQSTSFSEILQLDLNQFL</sequence>
<dbReference type="Proteomes" id="UP000219452">
    <property type="component" value="Unassembled WGS sequence"/>
</dbReference>
<organism evidence="1 2">
    <name type="scientific">Spirosoma fluviale</name>
    <dbReference type="NCBI Taxonomy" id="1597977"/>
    <lineage>
        <taxon>Bacteria</taxon>
        <taxon>Pseudomonadati</taxon>
        <taxon>Bacteroidota</taxon>
        <taxon>Cytophagia</taxon>
        <taxon>Cytophagales</taxon>
        <taxon>Cytophagaceae</taxon>
        <taxon>Spirosoma</taxon>
    </lineage>
</organism>